<feature type="region of interest" description="Disordered" evidence="1">
    <location>
        <begin position="306"/>
        <end position="338"/>
    </location>
</feature>
<dbReference type="Proteomes" id="UP000199352">
    <property type="component" value="Unassembled WGS sequence"/>
</dbReference>
<protein>
    <recommendedName>
        <fullName evidence="4">Methyltransferase domain-containing protein</fullName>
    </recommendedName>
</protein>
<evidence type="ECO:0000313" key="3">
    <source>
        <dbReference type="Proteomes" id="UP000199352"/>
    </source>
</evidence>
<dbReference type="RefSeq" id="WP_089955949.1">
    <property type="nucleotide sequence ID" value="NZ_FOFR01000015.1"/>
</dbReference>
<reference evidence="3" key="1">
    <citation type="submission" date="2016-10" db="EMBL/GenBank/DDBJ databases">
        <authorList>
            <person name="Varghese N."/>
            <person name="Submissions S."/>
        </authorList>
    </citation>
    <scope>NUCLEOTIDE SEQUENCE [LARGE SCALE GENOMIC DNA]</scope>
    <source>
        <strain evidence="3">CGMCC 4.3525</strain>
    </source>
</reference>
<evidence type="ECO:0008006" key="4">
    <source>
        <dbReference type="Google" id="ProtNLM"/>
    </source>
</evidence>
<dbReference type="OrthoDB" id="3669717at2"/>
<keyword evidence="3" id="KW-1185">Reference proteome</keyword>
<dbReference type="AlphaFoldDB" id="A0A1H9RVZ7"/>
<evidence type="ECO:0000313" key="2">
    <source>
        <dbReference type="EMBL" id="SER76972.1"/>
    </source>
</evidence>
<organism evidence="2 3">
    <name type="scientific">Lentzea xinjiangensis</name>
    <dbReference type="NCBI Taxonomy" id="402600"/>
    <lineage>
        <taxon>Bacteria</taxon>
        <taxon>Bacillati</taxon>
        <taxon>Actinomycetota</taxon>
        <taxon>Actinomycetes</taxon>
        <taxon>Pseudonocardiales</taxon>
        <taxon>Pseudonocardiaceae</taxon>
        <taxon>Lentzea</taxon>
    </lineage>
</organism>
<dbReference type="InterPro" id="IPR029063">
    <property type="entry name" value="SAM-dependent_MTases_sf"/>
</dbReference>
<dbReference type="EMBL" id="FOFR01000015">
    <property type="protein sequence ID" value="SER76972.1"/>
    <property type="molecule type" value="Genomic_DNA"/>
</dbReference>
<feature type="region of interest" description="Disordered" evidence="1">
    <location>
        <begin position="351"/>
        <end position="378"/>
    </location>
</feature>
<name>A0A1H9RVZ7_9PSEU</name>
<feature type="region of interest" description="Disordered" evidence="1">
    <location>
        <begin position="1"/>
        <end position="75"/>
    </location>
</feature>
<evidence type="ECO:0000256" key="1">
    <source>
        <dbReference type="SAM" id="MobiDB-lite"/>
    </source>
</evidence>
<sequence>MTQSDSSARRSPRRRADSTHPAPARPGGHRGGDRRPWPTAPTTTRVSPGKPAKSTAGTGRSRSRGSASTPTPATVWTASSAPIDLDATWPAALVERIVTSFSKPAERVVLLDWSIPDRTRPTLGVVGADGVIDHAPGTELGPELADTITAVERLDRAARVERVPVDATSTGPASRPFWADLVGGVGPAPGTIPTAPEVAVEVPFPDAVTEPVGSADLIIASLPPHRSGDHGHGNTADLIALYAARRLRVGGILVVLTHCDWTSGELTDPTGAVVTAGQNADLLYLQHIVALHTPVRDGRFHLADTHSDAHSDGVHGDRDTDDGDARARHRASVRGLPAPHRRIHSDVLVFAQPHDHQPTPAASPSAPTDAVSQPEDVR</sequence>
<feature type="compositionally biased region" description="Low complexity" evidence="1">
    <location>
        <begin position="358"/>
        <end position="370"/>
    </location>
</feature>
<gene>
    <name evidence="2" type="ORF">SAMN05216188_11595</name>
</gene>
<feature type="compositionally biased region" description="Basic and acidic residues" evidence="1">
    <location>
        <begin position="306"/>
        <end position="326"/>
    </location>
</feature>
<feature type="compositionally biased region" description="Low complexity" evidence="1">
    <location>
        <begin position="54"/>
        <end position="69"/>
    </location>
</feature>
<dbReference type="SUPFAM" id="SSF53335">
    <property type="entry name" value="S-adenosyl-L-methionine-dependent methyltransferases"/>
    <property type="match status" value="1"/>
</dbReference>
<accession>A0A1H9RVZ7</accession>
<proteinExistence type="predicted"/>